<proteinExistence type="inferred from homology"/>
<comment type="cofactor">
    <cofactor evidence="1 14">
        <name>heme</name>
        <dbReference type="ChEBI" id="CHEBI:30413"/>
    </cofactor>
</comment>
<dbReference type="PROSITE" id="PS00086">
    <property type="entry name" value="CYTOCHROME_P450"/>
    <property type="match status" value="2"/>
</dbReference>
<evidence type="ECO:0000256" key="6">
    <source>
        <dbReference type="ARBA" id="ARBA00022617"/>
    </source>
</evidence>
<keyword evidence="7 14" id="KW-0479">Metal-binding</keyword>
<evidence type="ECO:0000256" key="13">
    <source>
        <dbReference type="ARBA" id="ARBA00023136"/>
    </source>
</evidence>
<name>A0A8R2B4R2_ACYPI</name>
<dbReference type="OrthoDB" id="1470350at2759"/>
<dbReference type="CDD" id="cd20628">
    <property type="entry name" value="CYP4"/>
    <property type="match status" value="2"/>
</dbReference>
<keyword evidence="17" id="KW-1185">Reference proteome</keyword>
<dbReference type="InterPro" id="IPR002403">
    <property type="entry name" value="Cyt_P450_E_grp-IV"/>
</dbReference>
<reference evidence="16" key="2">
    <citation type="submission" date="2022-06" db="UniProtKB">
        <authorList>
            <consortium name="EnsemblMetazoa"/>
        </authorList>
    </citation>
    <scope>IDENTIFICATION</scope>
</reference>
<evidence type="ECO:0000256" key="7">
    <source>
        <dbReference type="ARBA" id="ARBA00022723"/>
    </source>
</evidence>
<dbReference type="GO" id="GO:0004497">
    <property type="term" value="F:monooxygenase activity"/>
    <property type="evidence" value="ECO:0007669"/>
    <property type="project" value="UniProtKB-KW"/>
</dbReference>
<sequence>MLETNVYNFVLIPLAILISYAIWSRLRKPLEYRQISSHVPSVTKNLWSELLFSCSIAMKHPRDLLPFFMEIFLNNGPVVHCNITGRSYVLLNDPDDIKILLSSTQYINKGPEYKMLKPWLNDGLLLSSGLKWQNRRKLLTNTFHFKTLDMYNPAVNKHAKVFTKKLLEACEDDKEISVMEYVTLCSLDIICETIMGTEMNAQKGKSIQYVYSIKSACRSVIDRVFKFWLWNDLIYRISESGRSFFKSIRVLHDFTDSVCILKNVIKRKQSLLKTSGNTIVQPESKPAEKRKTKSFLDLLLDVLKDNPDQMTIKDIREEVDTFLFEGHDTSSISMTMTLLLLGMHQDIQDRAREELHSIFGDSDRDATMEDLNAMRYLDAVIKESLRLYPSVPSFTRELETTLQLENYKIPPMTTMVIFPYILHRNENIFPKPEDFIPERFLDEDNKSKFLFGYIPFSAGARNCIGQKYAMNQMKTVVSTVLRNAKIVSSGCKEDIKISMQLLIRIESLPKVIFRPLYKRTSAEMIEVNFYSVVLVPLAGLISYAIWSRLRMPVEYRQISSHVPSVTKSFWSEMVLSWKLAMLQPKDILPFVTDLFKENGPVVHFNLSGRSYVLLNDPDDLKVLLSNTQYIKKGPEYEMLKPWLNEGLLLSSGQKWHNRRKLLTNTFHFKTLDMYNPSINKHSRILVDKLFEASANDDKEISIAEYVTLCSLDIICETIMGTEMNAQKGKSAEYVHSIKSACKSVIERIFKFWLWNDLVFRMSGSGQSFFKSIKILHEYTDNVIKSKRASLNNSGIEKIRSDSKFEKTKKKSFLDLLLNVLNDTPDQMSDRDIREEVDTFLFEGHDTSSIAMTMILVLLGMHPEIQDRARDELRSIFGYSTRDATMEDLNAMKYLEAVIKESLRMYPSVPAFTRELDKPLQLNKYIIPPMTTITVYPFILHRNEDIYPDAEEFIPERFLDEENKAKFIFGYLPFSAGARNCIGQKYAMNQMKIVVSTILRNAKFESLGRKEDIQISTQLIIRIESLPKMKFYKL</sequence>
<dbReference type="PANTHER" id="PTHR24291">
    <property type="entry name" value="CYTOCHROME P450 FAMILY 4"/>
    <property type="match status" value="1"/>
</dbReference>
<dbReference type="RefSeq" id="XP_008181647.3">
    <property type="nucleotide sequence ID" value="XM_008183425.3"/>
</dbReference>
<evidence type="ECO:0000256" key="11">
    <source>
        <dbReference type="ARBA" id="ARBA00023004"/>
    </source>
</evidence>
<keyword evidence="9" id="KW-0492">Microsome</keyword>
<keyword evidence="15" id="KW-1133">Transmembrane helix</keyword>
<evidence type="ECO:0000256" key="8">
    <source>
        <dbReference type="ARBA" id="ARBA00022824"/>
    </source>
</evidence>
<dbReference type="KEGG" id="api:103308996"/>
<dbReference type="GO" id="GO:0020037">
    <property type="term" value="F:heme binding"/>
    <property type="evidence" value="ECO:0007669"/>
    <property type="project" value="InterPro"/>
</dbReference>
<evidence type="ECO:0008006" key="18">
    <source>
        <dbReference type="Google" id="ProtNLM"/>
    </source>
</evidence>
<evidence type="ECO:0000256" key="12">
    <source>
        <dbReference type="ARBA" id="ARBA00023033"/>
    </source>
</evidence>
<accession>A0A8R2B4R2</accession>
<protein>
    <recommendedName>
        <fullName evidence="18">Cytochrome P450</fullName>
    </recommendedName>
</protein>
<evidence type="ECO:0000256" key="15">
    <source>
        <dbReference type="SAM" id="Phobius"/>
    </source>
</evidence>
<dbReference type="PANTHER" id="PTHR24291:SF189">
    <property type="entry name" value="CYTOCHROME P450 4C3-RELATED"/>
    <property type="match status" value="1"/>
</dbReference>
<feature type="transmembrane region" description="Helical" evidence="15">
    <location>
        <begin position="6"/>
        <end position="23"/>
    </location>
</feature>
<dbReference type="PRINTS" id="PR00465">
    <property type="entry name" value="EP450IV"/>
</dbReference>
<keyword evidence="8" id="KW-0256">Endoplasmic reticulum</keyword>
<evidence type="ECO:0000256" key="10">
    <source>
        <dbReference type="ARBA" id="ARBA00023002"/>
    </source>
</evidence>
<dbReference type="EnsemblMetazoa" id="XM_008183425.3">
    <property type="protein sequence ID" value="XP_008181647.3"/>
    <property type="gene ID" value="LOC103308996"/>
</dbReference>
<dbReference type="AlphaFoldDB" id="A0A8R2B4R2"/>
<feature type="binding site" description="axial binding residue" evidence="14">
    <location>
        <position position="980"/>
    </location>
    <ligand>
        <name>heme</name>
        <dbReference type="ChEBI" id="CHEBI:30413"/>
    </ligand>
    <ligandPart>
        <name>Fe</name>
        <dbReference type="ChEBI" id="CHEBI:18248"/>
    </ligandPart>
</feature>
<dbReference type="Proteomes" id="UP000007819">
    <property type="component" value="Chromosome A2"/>
</dbReference>
<evidence type="ECO:0000313" key="16">
    <source>
        <dbReference type="EnsemblMetazoa" id="XP_008181647.3"/>
    </source>
</evidence>
<dbReference type="Gene3D" id="1.10.630.10">
    <property type="entry name" value="Cytochrome P450"/>
    <property type="match status" value="2"/>
</dbReference>
<keyword evidence="13 15" id="KW-0472">Membrane</keyword>
<organism evidence="16 17">
    <name type="scientific">Acyrthosiphon pisum</name>
    <name type="common">Pea aphid</name>
    <dbReference type="NCBI Taxonomy" id="7029"/>
    <lineage>
        <taxon>Eukaryota</taxon>
        <taxon>Metazoa</taxon>
        <taxon>Ecdysozoa</taxon>
        <taxon>Arthropoda</taxon>
        <taxon>Hexapoda</taxon>
        <taxon>Insecta</taxon>
        <taxon>Pterygota</taxon>
        <taxon>Neoptera</taxon>
        <taxon>Paraneoptera</taxon>
        <taxon>Hemiptera</taxon>
        <taxon>Sternorrhyncha</taxon>
        <taxon>Aphidomorpha</taxon>
        <taxon>Aphidoidea</taxon>
        <taxon>Aphididae</taxon>
        <taxon>Macrosiphini</taxon>
        <taxon>Acyrthosiphon</taxon>
    </lineage>
</organism>
<evidence type="ECO:0000256" key="2">
    <source>
        <dbReference type="ARBA" id="ARBA00003690"/>
    </source>
</evidence>
<evidence type="ECO:0000256" key="14">
    <source>
        <dbReference type="PIRSR" id="PIRSR602403-1"/>
    </source>
</evidence>
<dbReference type="PRINTS" id="PR00385">
    <property type="entry name" value="P450"/>
</dbReference>
<keyword evidence="15" id="KW-0812">Transmembrane</keyword>
<reference evidence="17" key="1">
    <citation type="submission" date="2010-06" db="EMBL/GenBank/DDBJ databases">
        <authorList>
            <person name="Jiang H."/>
            <person name="Abraham K."/>
            <person name="Ali S."/>
            <person name="Alsbrooks S.L."/>
            <person name="Anim B.N."/>
            <person name="Anosike U.S."/>
            <person name="Attaway T."/>
            <person name="Bandaranaike D.P."/>
            <person name="Battles P.K."/>
            <person name="Bell S.N."/>
            <person name="Bell A.V."/>
            <person name="Beltran B."/>
            <person name="Bickham C."/>
            <person name="Bustamante Y."/>
            <person name="Caleb T."/>
            <person name="Canada A."/>
            <person name="Cardenas V."/>
            <person name="Carter K."/>
            <person name="Chacko J."/>
            <person name="Chandrabose M.N."/>
            <person name="Chavez D."/>
            <person name="Chavez A."/>
            <person name="Chen L."/>
            <person name="Chu H.-S."/>
            <person name="Claassen K.J."/>
            <person name="Cockrell R."/>
            <person name="Collins M."/>
            <person name="Cooper J.A."/>
            <person name="Cree A."/>
            <person name="Curry S.M."/>
            <person name="Da Y."/>
            <person name="Dao M.D."/>
            <person name="Das B."/>
            <person name="Davila M.-L."/>
            <person name="Davy-Carroll L."/>
            <person name="Denson S."/>
            <person name="Dinh H."/>
            <person name="Ebong V.E."/>
            <person name="Edwards J.R."/>
            <person name="Egan A."/>
            <person name="El-Daye J."/>
            <person name="Escobedo L."/>
            <person name="Fernandez S."/>
            <person name="Fernando P.R."/>
            <person name="Flagg N."/>
            <person name="Forbes L.D."/>
            <person name="Fowler R.G."/>
            <person name="Fu Q."/>
            <person name="Gabisi R.A."/>
            <person name="Ganer J."/>
            <person name="Garbino Pronczuk A."/>
            <person name="Garcia R.M."/>
            <person name="Garner T."/>
            <person name="Garrett T.E."/>
            <person name="Gonzalez D.A."/>
            <person name="Hamid H."/>
            <person name="Hawkins E.S."/>
            <person name="Hirani K."/>
            <person name="Hogues M.E."/>
            <person name="Hollins B."/>
            <person name="Hsiao C.-H."/>
            <person name="Jabil R."/>
            <person name="James M.L."/>
            <person name="Jhangiani S.N."/>
            <person name="Johnson B."/>
            <person name="Johnson Q."/>
            <person name="Joshi V."/>
            <person name="Kalu J.B."/>
            <person name="Kam C."/>
            <person name="Kashfia A."/>
            <person name="Keebler J."/>
            <person name="Kisamo H."/>
            <person name="Kovar C.L."/>
            <person name="Lago L.A."/>
            <person name="Lai C.-Y."/>
            <person name="Laidlaw J."/>
            <person name="Lara F."/>
            <person name="Le T.-K."/>
            <person name="Lee S.L."/>
            <person name="Legall F.H."/>
            <person name="Lemon S.J."/>
            <person name="Lewis L.R."/>
            <person name="Li B."/>
            <person name="Liu Y."/>
            <person name="Liu Y.-S."/>
            <person name="Lopez J."/>
            <person name="Lozado R.J."/>
            <person name="Lu J."/>
            <person name="Madu R.C."/>
            <person name="Maheshwari M."/>
            <person name="Maheshwari R."/>
            <person name="Malloy K."/>
            <person name="Martinez E."/>
            <person name="Mathew T."/>
            <person name="Mercado I.C."/>
            <person name="Mercado C."/>
            <person name="Meyer B."/>
            <person name="Montgomery K."/>
            <person name="Morgan M.B."/>
            <person name="Munidasa M."/>
            <person name="Nazareth L.V."/>
            <person name="Nelson J."/>
            <person name="Ng B.M."/>
            <person name="Nguyen N.B."/>
            <person name="Nguyen P.Q."/>
            <person name="Nguyen T."/>
            <person name="Obregon M."/>
            <person name="Okwuonu G.O."/>
            <person name="Onwere C.G."/>
            <person name="Orozco G."/>
            <person name="Parra A."/>
            <person name="Patel S."/>
            <person name="Patil S."/>
            <person name="Perez A."/>
            <person name="Perez Y."/>
            <person name="Pham C."/>
            <person name="Primus E.L."/>
            <person name="Pu L.-L."/>
            <person name="Puazo M."/>
            <person name="Qin X."/>
            <person name="Quiroz J.B."/>
            <person name="Reese J."/>
            <person name="Richards S."/>
            <person name="Rives C.M."/>
            <person name="Robberts R."/>
            <person name="Ruiz S.J."/>
            <person name="Ruiz M.J."/>
            <person name="Santibanez J."/>
            <person name="Schneider B.W."/>
            <person name="Sisson I."/>
            <person name="Smith M."/>
            <person name="Sodergren E."/>
            <person name="Song X.-Z."/>
            <person name="Song B.B."/>
            <person name="Summersgill H."/>
            <person name="Thelus R."/>
            <person name="Thornton R.D."/>
            <person name="Trejos Z.Y."/>
            <person name="Usmani K."/>
            <person name="Vattathil S."/>
            <person name="Villasana D."/>
            <person name="Walker D.L."/>
            <person name="Wang S."/>
            <person name="Wang K."/>
            <person name="White C.S."/>
            <person name="Williams A.C."/>
            <person name="Williamson J."/>
            <person name="Wilson K."/>
            <person name="Woghiren I.O."/>
            <person name="Woodworth J.R."/>
            <person name="Worley K.C."/>
            <person name="Wright R.A."/>
            <person name="Wu W."/>
            <person name="Young L."/>
            <person name="Zhang L."/>
            <person name="Zhang J."/>
            <person name="Zhu Y."/>
            <person name="Muzny D.M."/>
            <person name="Weinstock G."/>
            <person name="Gibbs R.A."/>
        </authorList>
    </citation>
    <scope>NUCLEOTIDE SEQUENCE [LARGE SCALE GENOMIC DNA]</scope>
    <source>
        <strain evidence="17">LSR1</strain>
    </source>
</reference>
<dbReference type="FunFam" id="1.10.630.10:FF:000035">
    <property type="entry name" value="CYtochrome P450 family"/>
    <property type="match status" value="2"/>
</dbReference>
<dbReference type="GeneID" id="103308996"/>
<dbReference type="InterPro" id="IPR017972">
    <property type="entry name" value="Cyt_P450_CS"/>
</dbReference>
<keyword evidence="6 14" id="KW-0349">Heme</keyword>
<dbReference type="InterPro" id="IPR050196">
    <property type="entry name" value="Cytochrome_P450_Monoox"/>
</dbReference>
<dbReference type="InterPro" id="IPR001128">
    <property type="entry name" value="Cyt_P450"/>
</dbReference>
<evidence type="ECO:0000256" key="9">
    <source>
        <dbReference type="ARBA" id="ARBA00022848"/>
    </source>
</evidence>
<comment type="similarity">
    <text evidence="5">Belongs to the cytochrome P450 family.</text>
</comment>
<dbReference type="Pfam" id="PF00067">
    <property type="entry name" value="p450"/>
    <property type="match status" value="2"/>
</dbReference>
<keyword evidence="12" id="KW-0503">Monooxygenase</keyword>
<evidence type="ECO:0000256" key="5">
    <source>
        <dbReference type="ARBA" id="ARBA00010617"/>
    </source>
</evidence>
<dbReference type="SUPFAM" id="SSF48264">
    <property type="entry name" value="Cytochrome P450"/>
    <property type="match status" value="2"/>
</dbReference>
<comment type="subcellular location">
    <subcellularLocation>
        <location evidence="4">Endoplasmic reticulum membrane</location>
        <topology evidence="4">Peripheral membrane protein</topology>
    </subcellularLocation>
    <subcellularLocation>
        <location evidence="3">Microsome membrane</location>
        <topology evidence="3">Peripheral membrane protein</topology>
    </subcellularLocation>
</comment>
<dbReference type="GO" id="GO:0016705">
    <property type="term" value="F:oxidoreductase activity, acting on paired donors, with incorporation or reduction of molecular oxygen"/>
    <property type="evidence" value="ECO:0007669"/>
    <property type="project" value="InterPro"/>
</dbReference>
<comment type="function">
    <text evidence="2">May be involved in the metabolism of insect hormones and in the breakdown of synthetic insecticides.</text>
</comment>
<dbReference type="GO" id="GO:0005506">
    <property type="term" value="F:iron ion binding"/>
    <property type="evidence" value="ECO:0007669"/>
    <property type="project" value="InterPro"/>
</dbReference>
<dbReference type="InterPro" id="IPR036396">
    <property type="entry name" value="Cyt_P450_sf"/>
</dbReference>
<keyword evidence="11 14" id="KW-0408">Iron</keyword>
<evidence type="ECO:0000256" key="3">
    <source>
        <dbReference type="ARBA" id="ARBA00004174"/>
    </source>
</evidence>
<keyword evidence="10" id="KW-0560">Oxidoreductase</keyword>
<evidence type="ECO:0000256" key="4">
    <source>
        <dbReference type="ARBA" id="ARBA00004406"/>
    </source>
</evidence>
<dbReference type="GO" id="GO:0005789">
    <property type="term" value="C:endoplasmic reticulum membrane"/>
    <property type="evidence" value="ECO:0007669"/>
    <property type="project" value="UniProtKB-SubCell"/>
</dbReference>
<evidence type="ECO:0000313" key="17">
    <source>
        <dbReference type="Proteomes" id="UP000007819"/>
    </source>
</evidence>
<evidence type="ECO:0000256" key="1">
    <source>
        <dbReference type="ARBA" id="ARBA00001971"/>
    </source>
</evidence>